<keyword evidence="2 3" id="KW-0460">Magnesium</keyword>
<evidence type="ECO:0000259" key="4">
    <source>
        <dbReference type="PROSITE" id="PS51831"/>
    </source>
</evidence>
<comment type="cofactor">
    <cofactor evidence="3">
        <name>Mg(2+)</name>
        <dbReference type="ChEBI" id="CHEBI:18420"/>
    </cofactor>
</comment>
<accession>A0A0B1R9R6</accession>
<evidence type="ECO:0000313" key="6">
    <source>
        <dbReference type="Proteomes" id="UP000030853"/>
    </source>
</evidence>
<dbReference type="FunFam" id="1.10.3210.10:FF:000010">
    <property type="entry name" value="Deoxyguanosinetriphosphate triphosphohydrolase"/>
    <property type="match status" value="1"/>
</dbReference>
<gene>
    <name evidence="3" type="primary">dgt</name>
    <name evidence="5" type="ORF">QU24_11945</name>
</gene>
<evidence type="ECO:0000256" key="1">
    <source>
        <dbReference type="ARBA" id="ARBA00022801"/>
    </source>
</evidence>
<dbReference type="PANTHER" id="PTHR11373:SF32">
    <property type="entry name" value="DEOXYGUANOSINETRIPHOSPHATE TRIPHOSPHOHYDROLASE"/>
    <property type="match status" value="1"/>
</dbReference>
<comment type="catalytic activity">
    <reaction evidence="3">
        <text>dGTP + H2O = 2'-deoxyguanosine + triphosphate + H(+)</text>
        <dbReference type="Rhea" id="RHEA:15193"/>
        <dbReference type="ChEBI" id="CHEBI:15377"/>
        <dbReference type="ChEBI" id="CHEBI:15378"/>
        <dbReference type="ChEBI" id="CHEBI:17172"/>
        <dbReference type="ChEBI" id="CHEBI:18036"/>
        <dbReference type="ChEBI" id="CHEBI:61429"/>
        <dbReference type="EC" id="3.1.5.1"/>
    </reaction>
</comment>
<dbReference type="NCBIfam" id="NF003429">
    <property type="entry name" value="PRK04926.1"/>
    <property type="match status" value="1"/>
</dbReference>
<reference evidence="5 6" key="1">
    <citation type="submission" date="2014-11" db="EMBL/GenBank/DDBJ databases">
        <title>Genome sequencing of Pantoea rodasii ND03.</title>
        <authorList>
            <person name="Muhamad Yunos N.Y."/>
            <person name="Chan K.-G."/>
        </authorList>
    </citation>
    <scope>NUCLEOTIDE SEQUENCE [LARGE SCALE GENOMIC DNA]</scope>
    <source>
        <strain evidence="5 6">ND03</strain>
    </source>
</reference>
<comment type="subunit">
    <text evidence="3">Homotetramer.</text>
</comment>
<dbReference type="GO" id="GO:0000287">
    <property type="term" value="F:magnesium ion binding"/>
    <property type="evidence" value="ECO:0007669"/>
    <property type="project" value="UniProtKB-UniRule"/>
</dbReference>
<dbReference type="InterPro" id="IPR003607">
    <property type="entry name" value="HD/PDEase_dom"/>
</dbReference>
<comment type="caution">
    <text evidence="5">The sequence shown here is derived from an EMBL/GenBank/DDBJ whole genome shotgun (WGS) entry which is preliminary data.</text>
</comment>
<dbReference type="InterPro" id="IPR050135">
    <property type="entry name" value="dGTPase-like"/>
</dbReference>
<name>A0A0B1R9R6_9GAMM</name>
<dbReference type="GO" id="GO:0008832">
    <property type="term" value="F:dGTPase activity"/>
    <property type="evidence" value="ECO:0007669"/>
    <property type="project" value="UniProtKB-UniRule"/>
</dbReference>
<protein>
    <recommendedName>
        <fullName evidence="3">Deoxyguanosinetriphosphate triphosphohydrolase</fullName>
        <shortName evidence="3">dGTP triphosphohydrolase</shortName>
        <shortName evidence="3">dGTPase</shortName>
        <ecNumber evidence="3">3.1.5.1</ecNumber>
    </recommendedName>
</protein>
<dbReference type="InterPro" id="IPR020779">
    <property type="entry name" value="dNTPase_1"/>
</dbReference>
<dbReference type="InterPro" id="IPR006261">
    <property type="entry name" value="dGTPase"/>
</dbReference>
<evidence type="ECO:0000256" key="2">
    <source>
        <dbReference type="ARBA" id="ARBA00022842"/>
    </source>
</evidence>
<dbReference type="InterPro" id="IPR006674">
    <property type="entry name" value="HD_domain"/>
</dbReference>
<dbReference type="SUPFAM" id="SSF109604">
    <property type="entry name" value="HD-domain/PDEase-like"/>
    <property type="match status" value="1"/>
</dbReference>
<dbReference type="Gene3D" id="1.10.3410.10">
    <property type="entry name" value="putative deoxyguanosinetriphosphate triphosphohydrolase like domain"/>
    <property type="match status" value="1"/>
</dbReference>
<evidence type="ECO:0000256" key="3">
    <source>
        <dbReference type="HAMAP-Rule" id="MF_00030"/>
    </source>
</evidence>
<sequence length="497" mass="57687">MATINFRKKISFTRPYTSRKDPEGEYFITRHFESDRGRIINSAAIRRLQQKTQVFPLERNAAVRSRLTHSLEVQQTGRYITKEILQALKTQGGGLAKYGLDEFEGAFESLIEMACLLHDVGNPPFGHFGEAAINDWFDDNLPAELVDPLVAGVADDIQRADFDQLNAMIRQDLCHFEGNAQAIRLVHTLLQLNLSYAQVACILKYTAPAWWQGDKPAEFSVLMKKPGFYLSEREYVAELRAATNMAEHHRFPLTWIMEAADDISYCIADLDDAVEKDIFDVETLYKYLLNAWGPVNSGDAFSRTVGEAWKEANQKKRRSISDQFFMSLRVNVQNVLVSHAVRRFVDNLPAIYEGSFNHALLEDDGDEGRLLKLFKTVARQQVFNHPEVEQLELQGYRVIKGLLEIYQSLMLLDYEQFTTLMNDDFLPKHPIETRLFHKLSGKHRKAYQQQMRALIVEHKYQRLLWERYYRSRLIQDYISGMTDNYAWDEYRRLMAVE</sequence>
<dbReference type="GO" id="GO:0006203">
    <property type="term" value="P:dGTP catabolic process"/>
    <property type="evidence" value="ECO:0007669"/>
    <property type="project" value="InterPro"/>
</dbReference>
<evidence type="ECO:0000313" key="5">
    <source>
        <dbReference type="EMBL" id="KHJ67840.1"/>
    </source>
</evidence>
<organism evidence="5 6">
    <name type="scientific">Pantoea rodasii</name>
    <dbReference type="NCBI Taxonomy" id="1076549"/>
    <lineage>
        <taxon>Bacteria</taxon>
        <taxon>Pseudomonadati</taxon>
        <taxon>Pseudomonadota</taxon>
        <taxon>Gammaproteobacteria</taxon>
        <taxon>Enterobacterales</taxon>
        <taxon>Erwiniaceae</taxon>
        <taxon>Pantoea</taxon>
    </lineage>
</organism>
<dbReference type="HAMAP" id="MF_00030">
    <property type="entry name" value="dGTPase_type1"/>
    <property type="match status" value="1"/>
</dbReference>
<dbReference type="NCBIfam" id="TIGR01353">
    <property type="entry name" value="dGTP_triPase"/>
    <property type="match status" value="1"/>
</dbReference>
<feature type="domain" description="HD" evidence="4">
    <location>
        <begin position="66"/>
        <end position="266"/>
    </location>
</feature>
<comment type="function">
    <text evidence="3">dGTPase preferentially hydrolyzes dGTP over the other canonical NTPs.</text>
</comment>
<dbReference type="EMBL" id="JTJJ01000041">
    <property type="protein sequence ID" value="KHJ67840.1"/>
    <property type="molecule type" value="Genomic_DNA"/>
</dbReference>
<proteinExistence type="inferred from homology"/>
<dbReference type="Gene3D" id="1.10.3210.10">
    <property type="entry name" value="Hypothetical protein af1432"/>
    <property type="match status" value="2"/>
</dbReference>
<dbReference type="EC" id="3.1.5.1" evidence="3"/>
<dbReference type="InterPro" id="IPR026875">
    <property type="entry name" value="PHydrolase_assoc_dom"/>
</dbReference>
<dbReference type="PROSITE" id="PS51831">
    <property type="entry name" value="HD"/>
    <property type="match status" value="1"/>
</dbReference>
<dbReference type="Proteomes" id="UP000030853">
    <property type="component" value="Unassembled WGS sequence"/>
</dbReference>
<dbReference type="AlphaFoldDB" id="A0A0B1R9R6"/>
<dbReference type="CDD" id="cd00077">
    <property type="entry name" value="HDc"/>
    <property type="match status" value="1"/>
</dbReference>
<dbReference type="PANTHER" id="PTHR11373">
    <property type="entry name" value="DEOXYNUCLEOSIDE TRIPHOSPHATE TRIPHOSPHOHYDROLASE"/>
    <property type="match status" value="1"/>
</dbReference>
<dbReference type="RefSeq" id="WP_039331238.1">
    <property type="nucleotide sequence ID" value="NZ_JTJJ01000041.1"/>
</dbReference>
<dbReference type="InterPro" id="IPR023293">
    <property type="entry name" value="dGTP_triP_hydro_central_sf"/>
</dbReference>
<dbReference type="Pfam" id="PF13286">
    <property type="entry name" value="HD_assoc"/>
    <property type="match status" value="1"/>
</dbReference>
<keyword evidence="1 3" id="KW-0378">Hydrolase</keyword>
<comment type="similarity">
    <text evidence="3">Belongs to the dGTPase family. Type 1 subfamily.</text>
</comment>
<dbReference type="Pfam" id="PF01966">
    <property type="entry name" value="HD"/>
    <property type="match status" value="1"/>
</dbReference>
<dbReference type="SMART" id="SM00471">
    <property type="entry name" value="HDc"/>
    <property type="match status" value="1"/>
</dbReference>